<dbReference type="GO" id="GO:0000160">
    <property type="term" value="P:phosphorelay signal transduction system"/>
    <property type="evidence" value="ECO:0007669"/>
    <property type="project" value="InterPro"/>
</dbReference>
<evidence type="ECO:0000259" key="4">
    <source>
        <dbReference type="PROSITE" id="PS51755"/>
    </source>
</evidence>
<keyword evidence="6" id="KW-1185">Reference proteome</keyword>
<feature type="domain" description="OmpR/PhoB-type" evidence="4">
    <location>
        <begin position="9"/>
        <end position="106"/>
    </location>
</feature>
<dbReference type="Pfam" id="PF00486">
    <property type="entry name" value="Trans_reg_C"/>
    <property type="match status" value="1"/>
</dbReference>
<feature type="DNA-binding region" description="OmpR/PhoB-type" evidence="2">
    <location>
        <begin position="9"/>
        <end position="106"/>
    </location>
</feature>
<gene>
    <name evidence="5" type="ORF">GCM10017621_05520</name>
</gene>
<accession>A0A9W6MMP6</accession>
<evidence type="ECO:0000256" key="1">
    <source>
        <dbReference type="ARBA" id="ARBA00023125"/>
    </source>
</evidence>
<keyword evidence="1 2" id="KW-0238">DNA-binding</keyword>
<evidence type="ECO:0000256" key="3">
    <source>
        <dbReference type="SAM" id="Phobius"/>
    </source>
</evidence>
<organism evidence="5 6">
    <name type="scientific">Maricaulis virginensis</name>
    <dbReference type="NCBI Taxonomy" id="144022"/>
    <lineage>
        <taxon>Bacteria</taxon>
        <taxon>Pseudomonadati</taxon>
        <taxon>Pseudomonadota</taxon>
        <taxon>Alphaproteobacteria</taxon>
        <taxon>Maricaulales</taxon>
        <taxon>Maricaulaceae</taxon>
        <taxon>Maricaulis</taxon>
    </lineage>
</organism>
<name>A0A9W6MMP6_9PROT</name>
<dbReference type="Proteomes" id="UP001143486">
    <property type="component" value="Unassembled WGS sequence"/>
</dbReference>
<dbReference type="InterPro" id="IPR036388">
    <property type="entry name" value="WH-like_DNA-bd_sf"/>
</dbReference>
<keyword evidence="3" id="KW-0472">Membrane</keyword>
<keyword evidence="3" id="KW-0812">Transmembrane</keyword>
<evidence type="ECO:0000256" key="2">
    <source>
        <dbReference type="PROSITE-ProRule" id="PRU01091"/>
    </source>
</evidence>
<evidence type="ECO:0000313" key="6">
    <source>
        <dbReference type="Proteomes" id="UP001143486"/>
    </source>
</evidence>
<dbReference type="SUPFAM" id="SSF46894">
    <property type="entry name" value="C-terminal effector domain of the bipartite response regulators"/>
    <property type="match status" value="1"/>
</dbReference>
<keyword evidence="3" id="KW-1133">Transmembrane helix</keyword>
<dbReference type="AlphaFoldDB" id="A0A9W6MMP6"/>
<dbReference type="GO" id="GO:0006355">
    <property type="term" value="P:regulation of DNA-templated transcription"/>
    <property type="evidence" value="ECO:0007669"/>
    <property type="project" value="InterPro"/>
</dbReference>
<dbReference type="PROSITE" id="PS51755">
    <property type="entry name" value="OMPR_PHOB"/>
    <property type="match status" value="1"/>
</dbReference>
<dbReference type="Gene3D" id="1.10.10.10">
    <property type="entry name" value="Winged helix-like DNA-binding domain superfamily/Winged helix DNA-binding domain"/>
    <property type="match status" value="1"/>
</dbReference>
<proteinExistence type="predicted"/>
<dbReference type="RefSeq" id="WP_271185437.1">
    <property type="nucleotide sequence ID" value="NZ_BSFE01000001.1"/>
</dbReference>
<dbReference type="InterPro" id="IPR001867">
    <property type="entry name" value="OmpR/PhoB-type_DNA-bd"/>
</dbReference>
<dbReference type="InterPro" id="IPR016032">
    <property type="entry name" value="Sig_transdc_resp-reg_C-effctor"/>
</dbReference>
<dbReference type="CDD" id="cd00383">
    <property type="entry name" value="trans_reg_C"/>
    <property type="match status" value="1"/>
</dbReference>
<dbReference type="EMBL" id="BSFE01000001">
    <property type="protein sequence ID" value="GLK51044.1"/>
    <property type="molecule type" value="Genomic_DNA"/>
</dbReference>
<protein>
    <recommendedName>
        <fullName evidence="4">OmpR/PhoB-type domain-containing protein</fullName>
    </recommendedName>
</protein>
<sequence length="620" mass="67602">MTERPAPIHVPFRLGGILVDPGRGTLTRGEMNRRVEPRVMDVLCTLAARAGEGVRREALLDTVWGDIIGNDEALTRAVSRLRSELRAFGSDALVETLPKRGYRLTCAVVELEPRRETPQPARPGQSSSGPSRFGRGWVWGAGAVAGLTVFAALFLAWPRPGLIEGAVALRFDMPGETGHELDRAFRALNVDRAVFAVTPARSEFVASVVSAGEAANADRAGPLSVNLTDRQSGAVLLTQPFERDGRAATDLVRHIAMVLTADLRCLSELRSLAEPGIAADTGVVSQFLALCALVRTGGQIVQPQTLTADLLEQYPDSAFMHGLHAVALMSRPEQHFFAQADSRAGQVAEAANGLIDTARRLDPDAPVLAYAEALASVYGSSREQQVAVFATLPRSSWLGLQVQNRYFDILRQTGQELEAFRLAEDLEAIWPVHFQTSTFMALALVQRGLASEAVAFIEQKSRLFPDARRLQGLAMVAQLHYGEPEAAVEIVRAVLPPEAHPCALAYLSARRDGVPVAERVDLDGCDNIDTTQVARMHAVTQDWAQAMENIALFDPRAAQLAVVLHYPEFDPLWTGAAMWERADAFGLVDFWQATGTRPDVCRRPNMVTVCEREIVSRIAR</sequence>
<dbReference type="SMART" id="SM00862">
    <property type="entry name" value="Trans_reg_C"/>
    <property type="match status" value="1"/>
</dbReference>
<reference evidence="5" key="1">
    <citation type="journal article" date="2014" name="Int. J. Syst. Evol. Microbiol.">
        <title>Complete genome sequence of Corynebacterium casei LMG S-19264T (=DSM 44701T), isolated from a smear-ripened cheese.</title>
        <authorList>
            <consortium name="US DOE Joint Genome Institute (JGI-PGF)"/>
            <person name="Walter F."/>
            <person name="Albersmeier A."/>
            <person name="Kalinowski J."/>
            <person name="Ruckert C."/>
        </authorList>
    </citation>
    <scope>NUCLEOTIDE SEQUENCE</scope>
    <source>
        <strain evidence="5">VKM B-1513</strain>
    </source>
</reference>
<comment type="caution">
    <text evidence="5">The sequence shown here is derived from an EMBL/GenBank/DDBJ whole genome shotgun (WGS) entry which is preliminary data.</text>
</comment>
<evidence type="ECO:0000313" key="5">
    <source>
        <dbReference type="EMBL" id="GLK51044.1"/>
    </source>
</evidence>
<feature type="transmembrane region" description="Helical" evidence="3">
    <location>
        <begin position="137"/>
        <end position="157"/>
    </location>
</feature>
<dbReference type="GO" id="GO:0003677">
    <property type="term" value="F:DNA binding"/>
    <property type="evidence" value="ECO:0007669"/>
    <property type="project" value="UniProtKB-UniRule"/>
</dbReference>
<reference evidence="5" key="2">
    <citation type="submission" date="2023-01" db="EMBL/GenBank/DDBJ databases">
        <authorList>
            <person name="Sun Q."/>
            <person name="Evtushenko L."/>
        </authorList>
    </citation>
    <scope>NUCLEOTIDE SEQUENCE</scope>
    <source>
        <strain evidence="5">VKM B-1513</strain>
    </source>
</reference>